<evidence type="ECO:0000256" key="6">
    <source>
        <dbReference type="SAM" id="Coils"/>
    </source>
</evidence>
<dbReference type="SUPFAM" id="SSF46955">
    <property type="entry name" value="Putative DNA-binding domain"/>
    <property type="match status" value="1"/>
</dbReference>
<evidence type="ECO:0000256" key="4">
    <source>
        <dbReference type="ARBA" id="ARBA00023125"/>
    </source>
</evidence>
<proteinExistence type="predicted"/>
<evidence type="ECO:0000256" key="5">
    <source>
        <dbReference type="ARBA" id="ARBA00023163"/>
    </source>
</evidence>
<dbReference type="Gene3D" id="1.10.1660.10">
    <property type="match status" value="1"/>
</dbReference>
<dbReference type="OrthoDB" id="9808480at2"/>
<keyword evidence="4" id="KW-0238">DNA-binding</keyword>
<dbReference type="SMART" id="SM00422">
    <property type="entry name" value="HTH_MERR"/>
    <property type="match status" value="1"/>
</dbReference>
<comment type="caution">
    <text evidence="8">The sequence shown here is derived from an EMBL/GenBank/DDBJ whole genome shotgun (WGS) entry which is preliminary data.</text>
</comment>
<keyword evidence="3" id="KW-0805">Transcription regulation</keyword>
<evidence type="ECO:0000313" key="8">
    <source>
        <dbReference type="EMBL" id="OEY97072.1"/>
    </source>
</evidence>
<keyword evidence="2" id="KW-0963">Cytoplasm</keyword>
<evidence type="ECO:0000313" key="9">
    <source>
        <dbReference type="Proteomes" id="UP000185895"/>
    </source>
</evidence>
<name>A0A1E7RCU3_9GAMM</name>
<keyword evidence="6" id="KW-0175">Coiled coil</keyword>
<reference evidence="8 9" key="1">
    <citation type="submission" date="2016-09" db="EMBL/GenBank/DDBJ databases">
        <authorList>
            <person name="Capua I."/>
            <person name="De Benedictis P."/>
            <person name="Joannis T."/>
            <person name="Lombin L.H."/>
            <person name="Cattoli G."/>
        </authorList>
    </citation>
    <scope>NUCLEOTIDE SEQUENCE [LARGE SCALE GENOMIC DNA]</scope>
    <source>
        <strain evidence="8 9">ANC 4671</strain>
    </source>
</reference>
<evidence type="ECO:0000256" key="3">
    <source>
        <dbReference type="ARBA" id="ARBA00023015"/>
    </source>
</evidence>
<dbReference type="InterPro" id="IPR047057">
    <property type="entry name" value="MerR_fam"/>
</dbReference>
<dbReference type="GO" id="GO:0005507">
    <property type="term" value="F:copper ion binding"/>
    <property type="evidence" value="ECO:0007669"/>
    <property type="project" value="InterPro"/>
</dbReference>
<dbReference type="RefSeq" id="WP_070069522.1">
    <property type="nucleotide sequence ID" value="NZ_MKKK01000014.1"/>
</dbReference>
<dbReference type="GO" id="GO:0003700">
    <property type="term" value="F:DNA-binding transcription factor activity"/>
    <property type="evidence" value="ECO:0007669"/>
    <property type="project" value="InterPro"/>
</dbReference>
<dbReference type="PROSITE" id="PS50937">
    <property type="entry name" value="HTH_MERR_2"/>
    <property type="match status" value="1"/>
</dbReference>
<dbReference type="InterPro" id="IPR000551">
    <property type="entry name" value="MerR-type_HTH_dom"/>
</dbReference>
<dbReference type="PROSITE" id="PS00552">
    <property type="entry name" value="HTH_MERR_1"/>
    <property type="match status" value="1"/>
</dbReference>
<dbReference type="NCBIfam" id="TIGR02044">
    <property type="entry name" value="CueR"/>
    <property type="match status" value="1"/>
</dbReference>
<dbReference type="GO" id="GO:0045893">
    <property type="term" value="P:positive regulation of DNA-templated transcription"/>
    <property type="evidence" value="ECO:0007669"/>
    <property type="project" value="InterPro"/>
</dbReference>
<evidence type="ECO:0000256" key="2">
    <source>
        <dbReference type="ARBA" id="ARBA00022490"/>
    </source>
</evidence>
<dbReference type="STRING" id="1262585.BJI46_11110"/>
<dbReference type="InterPro" id="IPR009061">
    <property type="entry name" value="DNA-bd_dom_put_sf"/>
</dbReference>
<feature type="domain" description="HTH merR-type" evidence="7">
    <location>
        <begin position="1"/>
        <end position="69"/>
    </location>
</feature>
<evidence type="ECO:0000259" key="7">
    <source>
        <dbReference type="PROSITE" id="PS50937"/>
    </source>
</evidence>
<dbReference type="Pfam" id="PF00376">
    <property type="entry name" value="MerR"/>
    <property type="match status" value="1"/>
</dbReference>
<dbReference type="GO" id="GO:0003677">
    <property type="term" value="F:DNA binding"/>
    <property type="evidence" value="ECO:0007669"/>
    <property type="project" value="UniProtKB-KW"/>
</dbReference>
<accession>A0A1E7RCU3</accession>
<dbReference type="GO" id="GO:0005737">
    <property type="term" value="C:cytoplasm"/>
    <property type="evidence" value="ECO:0007669"/>
    <property type="project" value="UniProtKB-SubCell"/>
</dbReference>
<dbReference type="Proteomes" id="UP000185895">
    <property type="component" value="Unassembled WGS sequence"/>
</dbReference>
<evidence type="ECO:0000256" key="1">
    <source>
        <dbReference type="ARBA" id="ARBA00004496"/>
    </source>
</evidence>
<dbReference type="PANTHER" id="PTHR30204:SF94">
    <property type="entry name" value="HEAVY METAL-DEPENDENT TRANSCRIPTIONAL REGULATOR HI_0293-RELATED"/>
    <property type="match status" value="1"/>
</dbReference>
<dbReference type="InterPro" id="IPR015358">
    <property type="entry name" value="Tscrpt_reg_MerR_DNA-bd"/>
</dbReference>
<feature type="coiled-coil region" evidence="6">
    <location>
        <begin position="81"/>
        <end position="108"/>
    </location>
</feature>
<dbReference type="PRINTS" id="PR00040">
    <property type="entry name" value="HTHMERR"/>
</dbReference>
<sequence>MNISQAAHLSRISAKMIRYYENIGLLPKVARSHTGYREYFPVDIERLKFIYQARQLGFSLDTIKTLLQLQQDQHRRSADVKYIAQQHVDELENKIQKMQAMVKHLKLLIQDCAGDQTPDCVILNKIQQEDI</sequence>
<keyword evidence="5" id="KW-0804">Transcription</keyword>
<comment type="subcellular location">
    <subcellularLocation>
        <location evidence="1">Cytoplasm</location>
    </subcellularLocation>
</comment>
<dbReference type="PANTHER" id="PTHR30204">
    <property type="entry name" value="REDOX-CYCLING DRUG-SENSING TRANSCRIPTIONAL ACTIVATOR SOXR"/>
    <property type="match status" value="1"/>
</dbReference>
<protein>
    <submittedName>
        <fullName evidence="8">Cu(I)-responsive transcriptional regulator</fullName>
    </submittedName>
</protein>
<dbReference type="EMBL" id="MKKK01000014">
    <property type="protein sequence ID" value="OEY97072.1"/>
    <property type="molecule type" value="Genomic_DNA"/>
</dbReference>
<organism evidence="8 9">
    <name type="scientific">Acinetobacter qingfengensis</name>
    <dbReference type="NCBI Taxonomy" id="1262585"/>
    <lineage>
        <taxon>Bacteria</taxon>
        <taxon>Pseudomonadati</taxon>
        <taxon>Pseudomonadota</taxon>
        <taxon>Gammaproteobacteria</taxon>
        <taxon>Moraxellales</taxon>
        <taxon>Moraxellaceae</taxon>
        <taxon>Acinetobacter</taxon>
    </lineage>
</organism>
<dbReference type="Pfam" id="PF09278">
    <property type="entry name" value="MerR-DNA-bind"/>
    <property type="match status" value="1"/>
</dbReference>
<gene>
    <name evidence="8" type="ORF">BJI46_11110</name>
</gene>
<keyword evidence="9" id="KW-1185">Reference proteome</keyword>
<dbReference type="InterPro" id="IPR011789">
    <property type="entry name" value="CueR"/>
</dbReference>
<dbReference type="AlphaFoldDB" id="A0A1E7RCU3"/>